<sequence>MSGTQRSGKAVVSSSCKRVRTGTTIPPAPAVPRGQTPLYGVSAVTSEGKKLYKTHIETKYYSNVVIEDVAQHGGLAYTFSYQSSTGTTKALSDILTGLNISHLYQQIRHTLCVVQSTAKRPGVPEESVDYLAPLFIIPLDVTKRKRPENAHGPTLTTTERNKKDDMITARLFGLEMLCHRNGC</sequence>
<proteinExistence type="predicted"/>
<evidence type="ECO:0000313" key="2">
    <source>
        <dbReference type="Proteomes" id="UP000824120"/>
    </source>
</evidence>
<dbReference type="OrthoDB" id="1328154at2759"/>
<comment type="caution">
    <text evidence="1">The sequence shown here is derived from an EMBL/GenBank/DDBJ whole genome shotgun (WGS) entry which is preliminary data.</text>
</comment>
<gene>
    <name evidence="1" type="ORF">H5410_056043</name>
</gene>
<evidence type="ECO:0000313" key="1">
    <source>
        <dbReference type="EMBL" id="KAG5575909.1"/>
    </source>
</evidence>
<name>A0A9J5WKJ4_SOLCO</name>
<accession>A0A9J5WKJ4</accession>
<dbReference type="Proteomes" id="UP000824120">
    <property type="component" value="Chromosome 11"/>
</dbReference>
<reference evidence="1 2" key="1">
    <citation type="submission" date="2020-09" db="EMBL/GenBank/DDBJ databases">
        <title>De no assembly of potato wild relative species, Solanum commersonii.</title>
        <authorList>
            <person name="Cho K."/>
        </authorList>
    </citation>
    <scope>NUCLEOTIDE SEQUENCE [LARGE SCALE GENOMIC DNA]</scope>
    <source>
        <strain evidence="1">LZ3.2</strain>
        <tissue evidence="1">Leaf</tissue>
    </source>
</reference>
<dbReference type="AlphaFoldDB" id="A0A9J5WKJ4"/>
<keyword evidence="2" id="KW-1185">Reference proteome</keyword>
<dbReference type="EMBL" id="JACXVP010000011">
    <property type="protein sequence ID" value="KAG5575909.1"/>
    <property type="molecule type" value="Genomic_DNA"/>
</dbReference>
<organism evidence="1 2">
    <name type="scientific">Solanum commersonii</name>
    <name type="common">Commerson's wild potato</name>
    <name type="synonym">Commerson's nightshade</name>
    <dbReference type="NCBI Taxonomy" id="4109"/>
    <lineage>
        <taxon>Eukaryota</taxon>
        <taxon>Viridiplantae</taxon>
        <taxon>Streptophyta</taxon>
        <taxon>Embryophyta</taxon>
        <taxon>Tracheophyta</taxon>
        <taxon>Spermatophyta</taxon>
        <taxon>Magnoliopsida</taxon>
        <taxon>eudicotyledons</taxon>
        <taxon>Gunneridae</taxon>
        <taxon>Pentapetalae</taxon>
        <taxon>asterids</taxon>
        <taxon>lamiids</taxon>
        <taxon>Solanales</taxon>
        <taxon>Solanaceae</taxon>
        <taxon>Solanoideae</taxon>
        <taxon>Solaneae</taxon>
        <taxon>Solanum</taxon>
    </lineage>
</organism>
<protein>
    <submittedName>
        <fullName evidence="1">Uncharacterized protein</fullName>
    </submittedName>
</protein>